<dbReference type="PANTHER" id="PTHR11088:SF86">
    <property type="entry name" value="ADENYLATE ISOPENTENYLTRANSFERASE 4-RELATED"/>
    <property type="match status" value="1"/>
</dbReference>
<keyword evidence="3" id="KW-0808">Transferase</keyword>
<dbReference type="GO" id="GO:0009536">
    <property type="term" value="C:plastid"/>
    <property type="evidence" value="ECO:0007669"/>
    <property type="project" value="UniProtKB-SubCell"/>
</dbReference>
<dbReference type="GO" id="GO:0005739">
    <property type="term" value="C:mitochondrion"/>
    <property type="evidence" value="ECO:0007669"/>
    <property type="project" value="TreeGrafter"/>
</dbReference>
<dbReference type="Gene3D" id="1.10.287.890">
    <property type="entry name" value="Crystal structure of tRNA isopentenylpyrophosphate transferase (bh2366) domain"/>
    <property type="match status" value="1"/>
</dbReference>
<keyword evidence="8" id="KW-1185">Reference proteome</keyword>
<dbReference type="PANTHER" id="PTHR11088">
    <property type="entry name" value="TRNA DIMETHYLALLYLTRANSFERASE"/>
    <property type="match status" value="1"/>
</dbReference>
<gene>
    <name evidence="7" type="ORF">CEPIT_LOCUS7931</name>
</gene>
<organism evidence="7 8">
    <name type="scientific">Cuscuta epithymum</name>
    <dbReference type="NCBI Taxonomy" id="186058"/>
    <lineage>
        <taxon>Eukaryota</taxon>
        <taxon>Viridiplantae</taxon>
        <taxon>Streptophyta</taxon>
        <taxon>Embryophyta</taxon>
        <taxon>Tracheophyta</taxon>
        <taxon>Spermatophyta</taxon>
        <taxon>Magnoliopsida</taxon>
        <taxon>eudicotyledons</taxon>
        <taxon>Gunneridae</taxon>
        <taxon>Pentapetalae</taxon>
        <taxon>asterids</taxon>
        <taxon>lamiids</taxon>
        <taxon>Solanales</taxon>
        <taxon>Convolvulaceae</taxon>
        <taxon>Cuscuteae</taxon>
        <taxon>Cuscuta</taxon>
        <taxon>Cuscuta subgen. Cuscuta</taxon>
    </lineage>
</organism>
<dbReference type="AlphaFoldDB" id="A0AAV0CSH3"/>
<evidence type="ECO:0000313" key="7">
    <source>
        <dbReference type="EMBL" id="CAH9081961.1"/>
    </source>
</evidence>
<comment type="subcellular location">
    <subcellularLocation>
        <location evidence="1">Plastid</location>
    </subcellularLocation>
</comment>
<sequence>MSSITAYTPLSRYSYTRKDYVKNAPVTTCSTGGAVLMRRLKKETEEDEKKKVVVIMGATGSGKSRLSVDLATQCFPDSVEVVNSDKIQFYRGLDITTNKMAMADRRGIPHHLLGELDPGSDMSASEYRAMASERISDIIARDKIPFVVGGSNSYIYALLAKQFNPEVDVFKKEDRSPSPASGRWELRYNCCFLWVDVLPAVLNRYLDKRVDDMVRAGMMEELEEWFQSTGTPASTGGLMKAIGVPEFARYESGGSLEACVGEIKENTRVLAERQRWKIRRFGQEVAAEGGLKMHRVDATAAFAAAMMMGPAGSKSESTEIWEKEVLQPSRDILKDFLSDVIISSEKQKQYALREHII</sequence>
<dbReference type="GO" id="GO:0009824">
    <property type="term" value="F:AMP dimethylallyltransferase activity"/>
    <property type="evidence" value="ECO:0007669"/>
    <property type="project" value="TreeGrafter"/>
</dbReference>
<dbReference type="InterPro" id="IPR027417">
    <property type="entry name" value="P-loop_NTPase"/>
</dbReference>
<reference evidence="7" key="1">
    <citation type="submission" date="2022-07" db="EMBL/GenBank/DDBJ databases">
        <authorList>
            <person name="Macas J."/>
            <person name="Novak P."/>
            <person name="Neumann P."/>
        </authorList>
    </citation>
    <scope>NUCLEOTIDE SEQUENCE</scope>
</reference>
<evidence type="ECO:0000256" key="3">
    <source>
        <dbReference type="ARBA" id="ARBA00022679"/>
    </source>
</evidence>
<dbReference type="SUPFAM" id="SSF52540">
    <property type="entry name" value="P-loop containing nucleoside triphosphate hydrolases"/>
    <property type="match status" value="1"/>
</dbReference>
<dbReference type="GO" id="GO:0005524">
    <property type="term" value="F:ATP binding"/>
    <property type="evidence" value="ECO:0007669"/>
    <property type="project" value="UniProtKB-KW"/>
</dbReference>
<dbReference type="InterPro" id="IPR039657">
    <property type="entry name" value="Dimethylallyltransferase"/>
</dbReference>
<evidence type="ECO:0000256" key="1">
    <source>
        <dbReference type="ARBA" id="ARBA00004474"/>
    </source>
</evidence>
<evidence type="ECO:0000313" key="8">
    <source>
        <dbReference type="Proteomes" id="UP001152523"/>
    </source>
</evidence>
<dbReference type="EMBL" id="CAMAPF010000037">
    <property type="protein sequence ID" value="CAH9081961.1"/>
    <property type="molecule type" value="Genomic_DNA"/>
</dbReference>
<accession>A0AAV0CSH3</accession>
<evidence type="ECO:0000256" key="5">
    <source>
        <dbReference type="ARBA" id="ARBA00022741"/>
    </source>
</evidence>
<name>A0AAV0CSH3_9ASTE</name>
<dbReference type="GO" id="GO:0009691">
    <property type="term" value="P:cytokinin biosynthetic process"/>
    <property type="evidence" value="ECO:0007669"/>
    <property type="project" value="UniProtKB-KW"/>
</dbReference>
<dbReference type="Pfam" id="PF01715">
    <property type="entry name" value="IPPT"/>
    <property type="match status" value="2"/>
</dbReference>
<dbReference type="GO" id="GO:0052381">
    <property type="term" value="F:tRNA dimethylallyltransferase activity"/>
    <property type="evidence" value="ECO:0007669"/>
    <property type="project" value="TreeGrafter"/>
</dbReference>
<keyword evidence="4" id="KW-0203">Cytokinin biosynthesis</keyword>
<comment type="similarity">
    <text evidence="2">Belongs to the IPP transferase family.</text>
</comment>
<protein>
    <submittedName>
        <fullName evidence="7">Uncharacterized protein</fullName>
    </submittedName>
</protein>
<dbReference type="Proteomes" id="UP001152523">
    <property type="component" value="Unassembled WGS sequence"/>
</dbReference>
<dbReference type="GO" id="GO:0006400">
    <property type="term" value="P:tRNA modification"/>
    <property type="evidence" value="ECO:0007669"/>
    <property type="project" value="TreeGrafter"/>
</dbReference>
<keyword evidence="6" id="KW-0067">ATP-binding</keyword>
<dbReference type="Gene3D" id="3.40.50.300">
    <property type="entry name" value="P-loop containing nucleotide triphosphate hydrolases"/>
    <property type="match status" value="1"/>
</dbReference>
<evidence type="ECO:0000256" key="6">
    <source>
        <dbReference type="ARBA" id="ARBA00022840"/>
    </source>
</evidence>
<proteinExistence type="inferred from homology"/>
<comment type="caution">
    <text evidence="7">The sequence shown here is derived from an EMBL/GenBank/DDBJ whole genome shotgun (WGS) entry which is preliminary data.</text>
</comment>
<evidence type="ECO:0000256" key="2">
    <source>
        <dbReference type="ARBA" id="ARBA00005842"/>
    </source>
</evidence>
<evidence type="ECO:0000256" key="4">
    <source>
        <dbReference type="ARBA" id="ARBA00022712"/>
    </source>
</evidence>
<keyword evidence="5" id="KW-0547">Nucleotide-binding</keyword>